<protein>
    <submittedName>
        <fullName evidence="2">Uncharacterized protein</fullName>
    </submittedName>
</protein>
<keyword evidence="1" id="KW-0812">Transmembrane</keyword>
<dbReference type="HOGENOM" id="CLU_045615_1_0_1"/>
<dbReference type="EnsemblPlants" id="LPERR03G18330.1">
    <property type="protein sequence ID" value="LPERR03G18330.1"/>
    <property type="gene ID" value="LPERR03G18330"/>
</dbReference>
<evidence type="ECO:0000313" key="2">
    <source>
        <dbReference type="EnsemblPlants" id="LPERR03G18330.1"/>
    </source>
</evidence>
<keyword evidence="1" id="KW-0472">Membrane</keyword>
<keyword evidence="3" id="KW-1185">Reference proteome</keyword>
<dbReference type="Gramene" id="LPERR03G18330.1">
    <property type="protein sequence ID" value="LPERR03G18330.1"/>
    <property type="gene ID" value="LPERR03G18330"/>
</dbReference>
<dbReference type="eggNOG" id="ENOG502R5ZK">
    <property type="taxonomic scope" value="Eukaryota"/>
</dbReference>
<proteinExistence type="predicted"/>
<feature type="transmembrane region" description="Helical" evidence="1">
    <location>
        <begin position="282"/>
        <end position="305"/>
    </location>
</feature>
<organism evidence="2 3">
    <name type="scientific">Leersia perrieri</name>
    <dbReference type="NCBI Taxonomy" id="77586"/>
    <lineage>
        <taxon>Eukaryota</taxon>
        <taxon>Viridiplantae</taxon>
        <taxon>Streptophyta</taxon>
        <taxon>Embryophyta</taxon>
        <taxon>Tracheophyta</taxon>
        <taxon>Spermatophyta</taxon>
        <taxon>Magnoliopsida</taxon>
        <taxon>Liliopsida</taxon>
        <taxon>Poales</taxon>
        <taxon>Poaceae</taxon>
        <taxon>BOP clade</taxon>
        <taxon>Oryzoideae</taxon>
        <taxon>Oryzeae</taxon>
        <taxon>Oryzinae</taxon>
        <taxon>Leersia</taxon>
    </lineage>
</organism>
<evidence type="ECO:0000256" key="1">
    <source>
        <dbReference type="SAM" id="Phobius"/>
    </source>
</evidence>
<evidence type="ECO:0000313" key="3">
    <source>
        <dbReference type="Proteomes" id="UP000032180"/>
    </source>
</evidence>
<keyword evidence="1" id="KW-1133">Transmembrane helix</keyword>
<sequence length="376" mass="39355">MAQAFTMEMLPATMTWEAVVEAMGASMVWLLHRLWSWLVAARGAAVENLRPMSLRNPKPLLRLAIMTVPIANLSAAVAGAAHAAQAFAMEMIPAAVTREAVVEAMARLLRHLWSWLVAAKGAAVENLPVAAVSAIEASEPWLQMATQFFHGLYVWLLAAVAFAVENLPGVAKNTVEASQPWLEAAAKLMHGLYEWLVTASAVAVEILPEVAKNAAGSAAEASQPWLAMASKLLQAHDLCGWLVTAGENKPVPEFATAAMGRGGGAESSPTVVPTPTAGHGGVAVYALLAVALLAVAFLGGAVCALTCRTMKAPGLGGARVPRAMFRASPRRYYAAVRTARKARRGVSGAGWKFVAAAAAAAALVVCIAYVCAKMLN</sequence>
<dbReference type="PANTHER" id="PTHR33333:SF8">
    <property type="entry name" value="EXPRESSED PROTEIN"/>
    <property type="match status" value="1"/>
</dbReference>
<feature type="transmembrane region" description="Helical" evidence="1">
    <location>
        <begin position="349"/>
        <end position="370"/>
    </location>
</feature>
<dbReference type="AlphaFoldDB" id="A0A0D9VV92"/>
<dbReference type="InterPro" id="IPR039926">
    <property type="entry name" value="Egg_app_1"/>
</dbReference>
<accession>A0A0D9VV92</accession>
<reference evidence="2" key="3">
    <citation type="submission" date="2015-04" db="UniProtKB">
        <authorList>
            <consortium name="EnsemblPlants"/>
        </authorList>
    </citation>
    <scope>IDENTIFICATION</scope>
</reference>
<reference evidence="3" key="2">
    <citation type="submission" date="2013-12" db="EMBL/GenBank/DDBJ databases">
        <authorList>
            <person name="Yu Y."/>
            <person name="Lee S."/>
            <person name="de Baynast K."/>
            <person name="Wissotski M."/>
            <person name="Liu L."/>
            <person name="Talag J."/>
            <person name="Goicoechea J."/>
            <person name="Angelova A."/>
            <person name="Jetty R."/>
            <person name="Kudrna D."/>
            <person name="Golser W."/>
            <person name="Rivera L."/>
            <person name="Zhang J."/>
            <person name="Wing R."/>
        </authorList>
    </citation>
    <scope>NUCLEOTIDE SEQUENCE</scope>
</reference>
<dbReference type="PANTHER" id="PTHR33333">
    <property type="entry name" value="ERYTHROCYTE MEMBRANE PROTEIN 1-LIKE"/>
    <property type="match status" value="1"/>
</dbReference>
<reference evidence="2 3" key="1">
    <citation type="submission" date="2012-08" db="EMBL/GenBank/DDBJ databases">
        <title>Oryza genome evolution.</title>
        <authorList>
            <person name="Wing R.A."/>
        </authorList>
    </citation>
    <scope>NUCLEOTIDE SEQUENCE</scope>
</reference>
<name>A0A0D9VV92_9ORYZ</name>
<dbReference type="Proteomes" id="UP000032180">
    <property type="component" value="Chromosome 3"/>
</dbReference>